<evidence type="ECO:0000313" key="2">
    <source>
        <dbReference type="Proteomes" id="UP000433737"/>
    </source>
</evidence>
<evidence type="ECO:0000313" key="1">
    <source>
        <dbReference type="EMBL" id="VXB47912.1"/>
    </source>
</evidence>
<sequence>MFTTLSIVFIIFFISVNTSE</sequence>
<accession>A0AAX3J3K8</accession>
<dbReference type="Proteomes" id="UP000433737">
    <property type="component" value="Unassembled WGS sequence"/>
</dbReference>
<proteinExistence type="predicted"/>
<dbReference type="AlphaFoldDB" id="A0AAX3J3K8"/>
<comment type="caution">
    <text evidence="1">The sequence shown here is derived from an EMBL/GenBank/DDBJ whole genome shotgun (WGS) entry which is preliminary data.</text>
</comment>
<gene>
    <name evidence="1" type="ORF">PANT111_150033</name>
</gene>
<name>A0AAX3J3K8_9GAMM</name>
<protein>
    <submittedName>
        <fullName evidence="1">Uncharacterized protein</fullName>
    </submittedName>
</protein>
<dbReference type="EMBL" id="CABWMH010000007">
    <property type="protein sequence ID" value="VXB47912.1"/>
    <property type="molecule type" value="Genomic_DNA"/>
</dbReference>
<reference evidence="1 2" key="1">
    <citation type="submission" date="2019-10" db="EMBL/GenBank/DDBJ databases">
        <authorList>
            <person name="Karimi E."/>
        </authorList>
    </citation>
    <scope>NUCLEOTIDE SEQUENCE [LARGE SCALE GENOMIC DNA]</scope>
    <source>
        <strain evidence="1">Pantoea sp. 111</strain>
    </source>
</reference>
<organism evidence="1 2">
    <name type="scientific">Pantoea brenneri</name>
    <dbReference type="NCBI Taxonomy" id="472694"/>
    <lineage>
        <taxon>Bacteria</taxon>
        <taxon>Pseudomonadati</taxon>
        <taxon>Pseudomonadota</taxon>
        <taxon>Gammaproteobacteria</taxon>
        <taxon>Enterobacterales</taxon>
        <taxon>Erwiniaceae</taxon>
        <taxon>Pantoea</taxon>
    </lineage>
</organism>